<evidence type="ECO:0000313" key="2">
    <source>
        <dbReference type="Proteomes" id="UP000216448"/>
    </source>
</evidence>
<protein>
    <submittedName>
        <fullName evidence="1">YvrJ family protein</fullName>
    </submittedName>
</protein>
<dbReference type="EMBL" id="NIBB01000027">
    <property type="protein sequence ID" value="PAB52709.1"/>
    <property type="molecule type" value="Genomic_DNA"/>
</dbReference>
<dbReference type="AlphaFoldDB" id="A0AAX0PWC7"/>
<comment type="caution">
    <text evidence="1">The sequence shown here is derived from an EMBL/GenBank/DDBJ whole genome shotgun (WGS) entry which is preliminary data.</text>
</comment>
<organism evidence="1 2">
    <name type="scientific">Lactobacillus johnsonii</name>
    <dbReference type="NCBI Taxonomy" id="33959"/>
    <lineage>
        <taxon>Bacteria</taxon>
        <taxon>Bacillati</taxon>
        <taxon>Bacillota</taxon>
        <taxon>Bacilli</taxon>
        <taxon>Lactobacillales</taxon>
        <taxon>Lactobacillaceae</taxon>
        <taxon>Lactobacillus</taxon>
    </lineage>
</organism>
<evidence type="ECO:0000313" key="1">
    <source>
        <dbReference type="EMBL" id="PAB52709.1"/>
    </source>
</evidence>
<proteinExistence type="predicted"/>
<reference evidence="1 2" key="1">
    <citation type="submission" date="2017-05" db="EMBL/GenBank/DDBJ databases">
        <title>Lactobacillus johnsonii from commercial turkeys.</title>
        <authorList>
            <person name="Johnson T.J."/>
            <person name="Youmans B."/>
        </authorList>
    </citation>
    <scope>NUCLEOTIDE SEQUENCE [LARGE SCALE GENOMIC DNA]</scope>
    <source>
        <strain evidence="1 2">UMNLJ54</strain>
    </source>
</reference>
<gene>
    <name evidence="1" type="ORF">A3P64_04995</name>
</gene>
<sequence length="47" mass="5079">MELIKLILDQAGGVAIAILLIMRIESKLDGLTNAVVQLSEAIRPPHN</sequence>
<dbReference type="Proteomes" id="UP000216448">
    <property type="component" value="Unassembled WGS sequence"/>
</dbReference>
<dbReference type="RefSeq" id="WP_087285384.1">
    <property type="nucleotide sequence ID" value="NZ_JAIAZX010000007.1"/>
</dbReference>
<accession>A0AAX0PWC7</accession>
<name>A0AAX0PWC7_LACJH</name>